<feature type="non-terminal residue" evidence="1">
    <location>
        <position position="1"/>
    </location>
</feature>
<evidence type="ECO:0000313" key="2">
    <source>
        <dbReference type="Proteomes" id="UP000265520"/>
    </source>
</evidence>
<dbReference type="PANTHER" id="PTHR11206">
    <property type="entry name" value="MULTIDRUG RESISTANCE PROTEIN"/>
    <property type="match status" value="1"/>
</dbReference>
<reference evidence="1 2" key="1">
    <citation type="journal article" date="2018" name="Front. Plant Sci.">
        <title>Red Clover (Trifolium pratense) and Zigzag Clover (T. medium) - A Picture of Genomic Similarities and Differences.</title>
        <authorList>
            <person name="Dluhosova J."/>
            <person name="Istvanek J."/>
            <person name="Nedelnik J."/>
            <person name="Repkova J."/>
        </authorList>
    </citation>
    <scope>NUCLEOTIDE SEQUENCE [LARGE SCALE GENOMIC DNA]</scope>
    <source>
        <strain evidence="2">cv. 10/8</strain>
        <tissue evidence="1">Leaf</tissue>
    </source>
</reference>
<protein>
    <submittedName>
        <fullName evidence="1">MATE efflux family protein 5-like</fullName>
    </submittedName>
</protein>
<proteinExistence type="predicted"/>
<dbReference type="EMBL" id="LXQA010045766">
    <property type="protein sequence ID" value="MCI01300.1"/>
    <property type="molecule type" value="Genomic_DNA"/>
</dbReference>
<dbReference type="AlphaFoldDB" id="A0A392NQ06"/>
<accession>A0A392NQ06</accession>
<comment type="caution">
    <text evidence="1">The sequence shown here is derived from an EMBL/GenBank/DDBJ whole genome shotgun (WGS) entry which is preliminary data.</text>
</comment>
<dbReference type="Proteomes" id="UP000265520">
    <property type="component" value="Unassembled WGS sequence"/>
</dbReference>
<evidence type="ECO:0000313" key="1">
    <source>
        <dbReference type="EMBL" id="MCI01300.1"/>
    </source>
</evidence>
<sequence length="124" mass="13865">GSSLQSPLLQIISVQKDDTEAVAEQYKKKRVVESERRKDFFEEVKKQLWLAGPLTSASLLNFGIQIISVMFVGHLGELPLSGASMATSFTSVTGISVLVRHPSLCYCNGYFFYFIYPNTPFYVS</sequence>
<name>A0A392NQ06_9FABA</name>
<organism evidence="1 2">
    <name type="scientific">Trifolium medium</name>
    <dbReference type="NCBI Taxonomy" id="97028"/>
    <lineage>
        <taxon>Eukaryota</taxon>
        <taxon>Viridiplantae</taxon>
        <taxon>Streptophyta</taxon>
        <taxon>Embryophyta</taxon>
        <taxon>Tracheophyta</taxon>
        <taxon>Spermatophyta</taxon>
        <taxon>Magnoliopsida</taxon>
        <taxon>eudicotyledons</taxon>
        <taxon>Gunneridae</taxon>
        <taxon>Pentapetalae</taxon>
        <taxon>rosids</taxon>
        <taxon>fabids</taxon>
        <taxon>Fabales</taxon>
        <taxon>Fabaceae</taxon>
        <taxon>Papilionoideae</taxon>
        <taxon>50 kb inversion clade</taxon>
        <taxon>NPAAA clade</taxon>
        <taxon>Hologalegina</taxon>
        <taxon>IRL clade</taxon>
        <taxon>Trifolieae</taxon>
        <taxon>Trifolium</taxon>
    </lineage>
</organism>
<keyword evidence="2" id="KW-1185">Reference proteome</keyword>